<dbReference type="SUPFAM" id="SSF50129">
    <property type="entry name" value="GroES-like"/>
    <property type="match status" value="1"/>
</dbReference>
<evidence type="ECO:0000259" key="1">
    <source>
        <dbReference type="SMART" id="SM00829"/>
    </source>
</evidence>
<sequence length="366" mass="38640">MPDQTVPDTQIGVLVGVSERTLTTVPVGKPGPDEVLIKNIAVASNPKDWKVAHWALQRLGDSDLHVEGNDVAGIIVAVGEGVSEYKIGARVAAFSKMYTKDNKYGAYQQYTVAPAGTTFPIPNTTTFEEAATLPLAVMTASIGLFVRLGIPAPGTAESASTAGKAIIINGAASSVGAYAVQLAKRAGLFVVGTAGASKDYAKEVGADVVIDYRDYAGDAILDALSSVVGGRSTPWAFDAVTAHGSELLFARAIDKIAKETKDTTPLQIATVFDSPDDLVKQFPPSVKLHRTHVRTAYGEDEQFAASFYRKISLWLAESANPFKCNRCKVMPSGLADVGKGLELLSTGNVHGEKIVYRIADTPGLKA</sequence>
<evidence type="ECO:0000313" key="3">
    <source>
        <dbReference type="Proteomes" id="UP000320762"/>
    </source>
</evidence>
<dbReference type="CDD" id="cd08249">
    <property type="entry name" value="enoyl_reductase_like"/>
    <property type="match status" value="1"/>
</dbReference>
<dbReference type="EMBL" id="VDMD01000001">
    <property type="protein sequence ID" value="TRM69840.1"/>
    <property type="molecule type" value="Genomic_DNA"/>
</dbReference>
<dbReference type="InterPro" id="IPR013154">
    <property type="entry name" value="ADH-like_N"/>
</dbReference>
<dbReference type="InterPro" id="IPR047122">
    <property type="entry name" value="Trans-enoyl_RdTase-like"/>
</dbReference>
<dbReference type="PANTHER" id="PTHR45348:SF5">
    <property type="entry name" value="OXIDOREDUCTASE, PUTATIVE (AFU_ORTHOLOGUE AFUA_8G01420)-RELATED"/>
    <property type="match status" value="1"/>
</dbReference>
<feature type="domain" description="Enoyl reductase (ER)" evidence="1">
    <location>
        <begin position="16"/>
        <end position="356"/>
    </location>
</feature>
<dbReference type="InterPro" id="IPR036291">
    <property type="entry name" value="NAD(P)-bd_dom_sf"/>
</dbReference>
<dbReference type="Pfam" id="PF08240">
    <property type="entry name" value="ADH_N"/>
    <property type="match status" value="1"/>
</dbReference>
<dbReference type="Gene3D" id="3.90.180.10">
    <property type="entry name" value="Medium-chain alcohol dehydrogenases, catalytic domain"/>
    <property type="match status" value="1"/>
</dbReference>
<dbReference type="Pfam" id="PF00107">
    <property type="entry name" value="ADH_zinc_N"/>
    <property type="match status" value="1"/>
</dbReference>
<protein>
    <submittedName>
        <fullName evidence="2">Chaperonin 10-like protein</fullName>
    </submittedName>
</protein>
<dbReference type="InterPro" id="IPR013149">
    <property type="entry name" value="ADH-like_C"/>
</dbReference>
<dbReference type="PANTHER" id="PTHR45348">
    <property type="entry name" value="HYPOTHETICAL OXIDOREDUCTASE (EUROFUNG)"/>
    <property type="match status" value="1"/>
</dbReference>
<dbReference type="AlphaFoldDB" id="A0A550CYJ2"/>
<accession>A0A550CYJ2</accession>
<dbReference type="SMART" id="SM00829">
    <property type="entry name" value="PKS_ER"/>
    <property type="match status" value="1"/>
</dbReference>
<gene>
    <name evidence="2" type="ORF">BD626DRAFT_447996</name>
</gene>
<comment type="caution">
    <text evidence="2">The sequence shown here is derived from an EMBL/GenBank/DDBJ whole genome shotgun (WGS) entry which is preliminary data.</text>
</comment>
<reference evidence="2 3" key="1">
    <citation type="journal article" date="2019" name="New Phytol.">
        <title>Comparative genomics reveals unique wood-decay strategies and fruiting body development in the Schizophyllaceae.</title>
        <authorList>
            <person name="Almasi E."/>
            <person name="Sahu N."/>
            <person name="Krizsan K."/>
            <person name="Balint B."/>
            <person name="Kovacs G.M."/>
            <person name="Kiss B."/>
            <person name="Cseklye J."/>
            <person name="Drula E."/>
            <person name="Henrissat B."/>
            <person name="Nagy I."/>
            <person name="Chovatia M."/>
            <person name="Adam C."/>
            <person name="LaButti K."/>
            <person name="Lipzen A."/>
            <person name="Riley R."/>
            <person name="Grigoriev I.V."/>
            <person name="Nagy L.G."/>
        </authorList>
    </citation>
    <scope>NUCLEOTIDE SEQUENCE [LARGE SCALE GENOMIC DNA]</scope>
    <source>
        <strain evidence="2 3">NL-1724</strain>
    </source>
</reference>
<dbReference type="OrthoDB" id="3233595at2759"/>
<organism evidence="2 3">
    <name type="scientific">Schizophyllum amplum</name>
    <dbReference type="NCBI Taxonomy" id="97359"/>
    <lineage>
        <taxon>Eukaryota</taxon>
        <taxon>Fungi</taxon>
        <taxon>Dikarya</taxon>
        <taxon>Basidiomycota</taxon>
        <taxon>Agaricomycotina</taxon>
        <taxon>Agaricomycetes</taxon>
        <taxon>Agaricomycetidae</taxon>
        <taxon>Agaricales</taxon>
        <taxon>Schizophyllaceae</taxon>
        <taxon>Schizophyllum</taxon>
    </lineage>
</organism>
<dbReference type="Gene3D" id="3.40.50.720">
    <property type="entry name" value="NAD(P)-binding Rossmann-like Domain"/>
    <property type="match status" value="1"/>
</dbReference>
<dbReference type="STRING" id="97359.A0A550CYJ2"/>
<keyword evidence="3" id="KW-1185">Reference proteome</keyword>
<proteinExistence type="predicted"/>
<dbReference type="GO" id="GO:0016651">
    <property type="term" value="F:oxidoreductase activity, acting on NAD(P)H"/>
    <property type="evidence" value="ECO:0007669"/>
    <property type="project" value="InterPro"/>
</dbReference>
<name>A0A550CYJ2_9AGAR</name>
<evidence type="ECO:0000313" key="2">
    <source>
        <dbReference type="EMBL" id="TRM69840.1"/>
    </source>
</evidence>
<dbReference type="InterPro" id="IPR020843">
    <property type="entry name" value="ER"/>
</dbReference>
<dbReference type="SUPFAM" id="SSF51735">
    <property type="entry name" value="NAD(P)-binding Rossmann-fold domains"/>
    <property type="match status" value="1"/>
</dbReference>
<dbReference type="InterPro" id="IPR011032">
    <property type="entry name" value="GroES-like_sf"/>
</dbReference>
<dbReference type="Proteomes" id="UP000320762">
    <property type="component" value="Unassembled WGS sequence"/>
</dbReference>